<protein>
    <submittedName>
        <fullName evidence="1">Uncharacterized protein</fullName>
    </submittedName>
</protein>
<comment type="caution">
    <text evidence="1">The sequence shown here is derived from an EMBL/GenBank/DDBJ whole genome shotgun (WGS) entry which is preliminary data.</text>
</comment>
<reference evidence="1" key="1">
    <citation type="journal article" date="2012" name="Science">
        <title>Fermentation, hydrogen, and sulfur metabolism in multiple uncultivated bacterial phyla.</title>
        <authorList>
            <person name="Wrighton K.C."/>
            <person name="Thomas B.C."/>
            <person name="Sharon I."/>
            <person name="Miller C.S."/>
            <person name="Castelle C.J."/>
            <person name="VerBerkmoes N.C."/>
            <person name="Wilkins M.J."/>
            <person name="Hettich R.L."/>
            <person name="Lipton M.S."/>
            <person name="Williams K.H."/>
            <person name="Long P.E."/>
            <person name="Banfield J.F."/>
        </authorList>
    </citation>
    <scope>NUCLEOTIDE SEQUENCE [LARGE SCALE GENOMIC DNA]</scope>
</reference>
<name>K1YVT3_9BACT</name>
<organism evidence="1">
    <name type="scientific">uncultured bacterium</name>
    <name type="common">gcode 4</name>
    <dbReference type="NCBI Taxonomy" id="1234023"/>
    <lineage>
        <taxon>Bacteria</taxon>
        <taxon>environmental samples</taxon>
    </lineage>
</organism>
<dbReference type="EMBL" id="AMFJ01034426">
    <property type="protein sequence ID" value="EKD29389.1"/>
    <property type="molecule type" value="Genomic_DNA"/>
</dbReference>
<gene>
    <name evidence="1" type="ORF">ACD_78C00426G0003</name>
</gene>
<sequence length="73" mass="9223">MAELLQDWSWWRYSRYTKMPVYHTFHIDLQHLVAQQRHSHKYYWIQASWQLIQKEELIHLQEAFILNPEELIR</sequence>
<proteinExistence type="predicted"/>
<dbReference type="AlphaFoldDB" id="K1YVT3"/>
<feature type="non-terminal residue" evidence="1">
    <location>
        <position position="73"/>
    </location>
</feature>
<evidence type="ECO:0000313" key="1">
    <source>
        <dbReference type="EMBL" id="EKD29389.1"/>
    </source>
</evidence>
<accession>K1YVT3</accession>